<proteinExistence type="predicted"/>
<feature type="chain" id="PRO_5003138338" description="Peptidase" evidence="1">
    <location>
        <begin position="24"/>
        <end position="460"/>
    </location>
</feature>
<dbReference type="AlphaFoldDB" id="E0NTB7"/>
<evidence type="ECO:0000313" key="2">
    <source>
        <dbReference type="EMBL" id="EFM01584.1"/>
    </source>
</evidence>
<evidence type="ECO:0000256" key="1">
    <source>
        <dbReference type="SAM" id="SignalP"/>
    </source>
</evidence>
<dbReference type="OrthoDB" id="1063994at2"/>
<gene>
    <name evidence="2" type="ORF">HMPREF0658_1419</name>
</gene>
<keyword evidence="3" id="KW-1185">Reference proteome</keyword>
<feature type="signal peptide" evidence="1">
    <location>
        <begin position="1"/>
        <end position="23"/>
    </location>
</feature>
<evidence type="ECO:0000313" key="3">
    <source>
        <dbReference type="Proteomes" id="UP000004394"/>
    </source>
</evidence>
<name>E0NTB7_9BACT</name>
<evidence type="ECO:0008006" key="4">
    <source>
        <dbReference type="Google" id="ProtNLM"/>
    </source>
</evidence>
<dbReference type="STRING" id="862515.HMPREF0658_1419"/>
<dbReference type="BioCyc" id="PMAR862515-HMP:GMOO-1442-MONOMER"/>
<accession>E0NTB7</accession>
<comment type="caution">
    <text evidence="2">The sequence shown here is derived from an EMBL/GenBank/DDBJ whole genome shotgun (WGS) entry which is preliminary data.</text>
</comment>
<organism evidence="2 3">
    <name type="scientific">Hoylesella marshii DSM 16973 = JCM 13450</name>
    <dbReference type="NCBI Taxonomy" id="862515"/>
    <lineage>
        <taxon>Bacteria</taxon>
        <taxon>Pseudomonadati</taxon>
        <taxon>Bacteroidota</taxon>
        <taxon>Bacteroidia</taxon>
        <taxon>Bacteroidales</taxon>
        <taxon>Prevotellaceae</taxon>
        <taxon>Hoylesella</taxon>
    </lineage>
</organism>
<dbReference type="Proteomes" id="UP000004394">
    <property type="component" value="Unassembled WGS sequence"/>
</dbReference>
<keyword evidence="1" id="KW-0732">Signal</keyword>
<dbReference type="HOGENOM" id="CLU_026286_0_0_10"/>
<sequence length="460" mass="48808">MKNKILTLLLTIIAMMWAGNVQAQQSFEIDGGEIDFTTSANLTGPWLQSGKVSWDAMTKTLTLDNAILVAKKNAFNFINIRHIGWTLRLIGSNSITTSGWTGITTVDADLKIKGGGSLKIDAQVYAISHTGADKGVTIENCTVETSKSFSGTKGNGSSLVIKNATVKFSKVMNFKSISLIGCEIKVPVNGRVDTNDYGMQIIVDKDGEEAKSVEIEAGPAINYDLSICGTKVTSANCDNLSALDGVEGTVSYDDDTKTLTLNNATIRTAGNIAIYNMLDGLTIKVIGTNNIATESNRVIFCGRGTTFTGSGTLNAENRTTAFVMFGAVTIDGCTVNIKGDIMGFNGTSGENLTVRNATVTVEGNVAGSIRLLNSLTLEGCAITQPVGAKFDLRKHAVTLNGEIVKSKVVITKGATGINTPTADIPAFKRGIYTLEGVRLKDKFNSLPKGVYIVDGKKVVK</sequence>
<protein>
    <recommendedName>
        <fullName evidence="4">Peptidase</fullName>
    </recommendedName>
</protein>
<reference evidence="2" key="1">
    <citation type="submission" date="2010-07" db="EMBL/GenBank/DDBJ databases">
        <authorList>
            <person name="Muzny D."/>
            <person name="Qin X."/>
            <person name="Deng J."/>
            <person name="Jiang H."/>
            <person name="Liu Y."/>
            <person name="Qu J."/>
            <person name="Song X.-Z."/>
            <person name="Zhang L."/>
            <person name="Thornton R."/>
            <person name="Coyle M."/>
            <person name="Francisco L."/>
            <person name="Jackson L."/>
            <person name="Javaid M."/>
            <person name="Korchina V."/>
            <person name="Kovar C."/>
            <person name="Mata R."/>
            <person name="Mathew T."/>
            <person name="Ngo R."/>
            <person name="Nguyen L."/>
            <person name="Nguyen N."/>
            <person name="Okwuonu G."/>
            <person name="Ongeri F."/>
            <person name="Pham C."/>
            <person name="Simmons D."/>
            <person name="Wilczek-Boney K."/>
            <person name="Hale W."/>
            <person name="Jakkamsetti A."/>
            <person name="Pham P."/>
            <person name="Ruth R."/>
            <person name="San Lucas F."/>
            <person name="Warren J."/>
            <person name="Zhang J."/>
            <person name="Zhao Z."/>
            <person name="Zhou C."/>
            <person name="Zhu D."/>
            <person name="Lee S."/>
            <person name="Bess C."/>
            <person name="Blankenburg K."/>
            <person name="Forbes L."/>
            <person name="Fu Q."/>
            <person name="Gubbala S."/>
            <person name="Hirani K."/>
            <person name="Jayaseelan J.C."/>
            <person name="Lara F."/>
            <person name="Munidasa M."/>
            <person name="Palculict T."/>
            <person name="Patil S."/>
            <person name="Pu L.-L."/>
            <person name="Saada N."/>
            <person name="Tang L."/>
            <person name="Weissenberger G."/>
            <person name="Zhu Y."/>
            <person name="Hemphill L."/>
            <person name="Shang Y."/>
            <person name="Youmans B."/>
            <person name="Ayvaz T."/>
            <person name="Ross M."/>
            <person name="Santibanez J."/>
            <person name="Aqrawi P."/>
            <person name="Gross S."/>
            <person name="Joshi V."/>
            <person name="Fowler G."/>
            <person name="Nazareth L."/>
            <person name="Reid J."/>
            <person name="Worley K."/>
            <person name="Petrosino J."/>
            <person name="Highlander S."/>
            <person name="Gibbs R."/>
        </authorList>
    </citation>
    <scope>NUCLEOTIDE SEQUENCE [LARGE SCALE GENOMIC DNA]</scope>
    <source>
        <strain evidence="2">DSM 16973</strain>
    </source>
</reference>
<dbReference type="EMBL" id="AEEI01000049">
    <property type="protein sequence ID" value="EFM01584.1"/>
    <property type="molecule type" value="Genomic_DNA"/>
</dbReference>
<dbReference type="RefSeq" id="WP_006949520.1">
    <property type="nucleotide sequence ID" value="NZ_BAJI01000033.1"/>
</dbReference>